<dbReference type="InParanoid" id="B9TL88"/>
<evidence type="ECO:0000313" key="4">
    <source>
        <dbReference type="Proteomes" id="UP000008311"/>
    </source>
</evidence>
<dbReference type="Gene3D" id="3.40.50.720">
    <property type="entry name" value="NAD(P)-binding Rossmann-like Domain"/>
    <property type="match status" value="1"/>
</dbReference>
<dbReference type="PANTHER" id="PTHR43318">
    <property type="entry name" value="UDP-N-ACETYLGLUCOSAMINE 4,6-DEHYDRATASE"/>
    <property type="match status" value="1"/>
</dbReference>
<gene>
    <name evidence="3" type="ORF">RCOM_1975570</name>
</gene>
<reference evidence="4" key="1">
    <citation type="journal article" date="2010" name="Nat. Biotechnol.">
        <title>Draft genome sequence of the oilseed species Ricinus communis.</title>
        <authorList>
            <person name="Chan A.P."/>
            <person name="Crabtree J."/>
            <person name="Zhao Q."/>
            <person name="Lorenzi H."/>
            <person name="Orvis J."/>
            <person name="Puiu D."/>
            <person name="Melake-Berhan A."/>
            <person name="Jones K.M."/>
            <person name="Redman J."/>
            <person name="Chen G."/>
            <person name="Cahoon E.B."/>
            <person name="Gedil M."/>
            <person name="Stanke M."/>
            <person name="Haas B.J."/>
            <person name="Wortman J.R."/>
            <person name="Fraser-Liggett C.M."/>
            <person name="Ravel J."/>
            <person name="Rabinowicz P.D."/>
        </authorList>
    </citation>
    <scope>NUCLEOTIDE SEQUENCE [LARGE SCALE GENOMIC DNA]</scope>
    <source>
        <strain evidence="4">cv. Hale</strain>
    </source>
</reference>
<dbReference type="PANTHER" id="PTHR43318:SF1">
    <property type="entry name" value="POLYSACCHARIDE BIOSYNTHESIS PROTEIN EPSC-RELATED"/>
    <property type="match status" value="1"/>
</dbReference>
<evidence type="ECO:0000313" key="3">
    <source>
        <dbReference type="EMBL" id="EEF23377.1"/>
    </source>
</evidence>
<dbReference type="AlphaFoldDB" id="B9TL88"/>
<protein>
    <submittedName>
        <fullName evidence="3">NAD dependent epimerase/dehydratase, putative</fullName>
    </submittedName>
</protein>
<dbReference type="EMBL" id="EQ986353">
    <property type="protein sequence ID" value="EEF23377.1"/>
    <property type="molecule type" value="Genomic_DNA"/>
</dbReference>
<dbReference type="Proteomes" id="UP000008311">
    <property type="component" value="Unassembled WGS sequence"/>
</dbReference>
<keyword evidence="4" id="KW-1185">Reference proteome</keyword>
<accession>B9TL88</accession>
<dbReference type="STRING" id="3988.B9TL88"/>
<proteinExistence type="inferred from homology"/>
<dbReference type="Pfam" id="PF02719">
    <property type="entry name" value="Polysacc_synt_2"/>
    <property type="match status" value="1"/>
</dbReference>
<evidence type="ECO:0000256" key="1">
    <source>
        <dbReference type="ARBA" id="ARBA00007430"/>
    </source>
</evidence>
<dbReference type="InterPro" id="IPR003869">
    <property type="entry name" value="Polysac_CapD-like"/>
</dbReference>
<feature type="domain" description="Polysaccharide biosynthesis protein CapD-like" evidence="2">
    <location>
        <begin position="1"/>
        <end position="92"/>
    </location>
</feature>
<sequence length="168" mass="18447">MTIPEAAQLVLQAGAMGGGGEVFVLDMGPSVRIMDLARRMIRLMGYSIRDEENPSGEIAIEIVGLRPGEKLFEELVLGDKITGTAHPKILRADEEWLPEDRLNELLFRLRKACAADDCKAVQRILVESVRDYAAPGVINDLLWQQRQQTAGATVIAFPKESATKESGT</sequence>
<dbReference type="SUPFAM" id="SSF51735">
    <property type="entry name" value="NAD(P)-binding Rossmann-fold domains"/>
    <property type="match status" value="1"/>
</dbReference>
<dbReference type="InterPro" id="IPR036291">
    <property type="entry name" value="NAD(P)-bd_dom_sf"/>
</dbReference>
<dbReference type="InterPro" id="IPR051203">
    <property type="entry name" value="Polysaccharide_Synthase-Rel"/>
</dbReference>
<organism evidence="3 4">
    <name type="scientific">Ricinus communis</name>
    <name type="common">Castor bean</name>
    <dbReference type="NCBI Taxonomy" id="3988"/>
    <lineage>
        <taxon>Eukaryota</taxon>
        <taxon>Viridiplantae</taxon>
        <taxon>Streptophyta</taxon>
        <taxon>Embryophyta</taxon>
        <taxon>Tracheophyta</taxon>
        <taxon>Spermatophyta</taxon>
        <taxon>Magnoliopsida</taxon>
        <taxon>eudicotyledons</taxon>
        <taxon>Gunneridae</taxon>
        <taxon>Pentapetalae</taxon>
        <taxon>rosids</taxon>
        <taxon>fabids</taxon>
        <taxon>Malpighiales</taxon>
        <taxon>Euphorbiaceae</taxon>
        <taxon>Acalyphoideae</taxon>
        <taxon>Acalypheae</taxon>
        <taxon>Ricinus</taxon>
    </lineage>
</organism>
<evidence type="ECO:0000259" key="2">
    <source>
        <dbReference type="Pfam" id="PF02719"/>
    </source>
</evidence>
<comment type="similarity">
    <text evidence="1">Belongs to the polysaccharide synthase family.</text>
</comment>
<name>B9TL88_RICCO</name>